<dbReference type="Proteomes" id="UP000500930">
    <property type="component" value="Chromosome"/>
</dbReference>
<evidence type="ECO:0000313" key="2">
    <source>
        <dbReference type="EMBL" id="QJC27773.1"/>
    </source>
</evidence>
<protein>
    <submittedName>
        <fullName evidence="2">Uncharacterized protein</fullName>
    </submittedName>
</protein>
<feature type="region of interest" description="Disordered" evidence="1">
    <location>
        <begin position="84"/>
        <end position="106"/>
    </location>
</feature>
<dbReference type="AlphaFoldDB" id="A0A858PYT4"/>
<gene>
    <name evidence="2" type="ORF">ANPL_03610</name>
</gene>
<dbReference type="KEGG" id="aplt:ANPL_03610"/>
<name>A0A858PYT4_9RICK</name>
<reference evidence="2 3" key="1">
    <citation type="journal article" date="2020" name="Pathogens">
        <title>First Whole Genome Sequence of Anaplasma platys, an Obligate Intracellular Rickettsial Pathogen of Dogs.</title>
        <authorList>
            <person name="Llanes A."/>
            <person name="Rajeev S."/>
        </authorList>
    </citation>
    <scope>NUCLEOTIDE SEQUENCE [LARGE SCALE GENOMIC DNA]</scope>
    <source>
        <strain evidence="2 3">S3</strain>
    </source>
</reference>
<keyword evidence="3" id="KW-1185">Reference proteome</keyword>
<sequence length="134" mass="14648">MVPKKALHAGEHGYVRKNVNSATCCHASGNCLHAIAAQPHLAKTAHHISVLKPWKQSAVQCSQTSHSDSSTNKIQSVFLYDQHDSSDGNVIDPPVQEKNPVSSPSTTVTFAEAAMRLYRTQPAFSHDKQQFVTK</sequence>
<dbReference type="EMBL" id="CP046391">
    <property type="protein sequence ID" value="QJC27773.1"/>
    <property type="molecule type" value="Genomic_DNA"/>
</dbReference>
<accession>A0A858PYT4</accession>
<evidence type="ECO:0000313" key="3">
    <source>
        <dbReference type="Proteomes" id="UP000500930"/>
    </source>
</evidence>
<proteinExistence type="predicted"/>
<evidence type="ECO:0000256" key="1">
    <source>
        <dbReference type="SAM" id="MobiDB-lite"/>
    </source>
</evidence>
<organism evidence="2 3">
    <name type="scientific">Anaplasma platys</name>
    <dbReference type="NCBI Taxonomy" id="949"/>
    <lineage>
        <taxon>Bacteria</taxon>
        <taxon>Pseudomonadati</taxon>
        <taxon>Pseudomonadota</taxon>
        <taxon>Alphaproteobacteria</taxon>
        <taxon>Rickettsiales</taxon>
        <taxon>Anaplasmataceae</taxon>
        <taxon>Anaplasma</taxon>
    </lineage>
</organism>